<keyword evidence="13" id="KW-0449">Lipoprotein</keyword>
<keyword evidence="11" id="KW-0472">Membrane</keyword>
<keyword evidence="1" id="KW-1032">Host cell membrane</keyword>
<evidence type="ECO:0000256" key="10">
    <source>
        <dbReference type="ARBA" id="ARBA00023026"/>
    </source>
</evidence>
<proteinExistence type="predicted"/>
<evidence type="ECO:0000256" key="3">
    <source>
        <dbReference type="ARBA" id="ARBA00022525"/>
    </source>
</evidence>
<keyword evidence="4" id="KW-0597">Phosphoprotein</keyword>
<dbReference type="InterPro" id="IPR027480">
    <property type="entry name" value="HIV-1_Nef_anchor_sf"/>
</dbReference>
<evidence type="ECO:0000256" key="12">
    <source>
        <dbReference type="ARBA" id="ARBA00023280"/>
    </source>
</evidence>
<keyword evidence="8" id="KW-0946">Virion</keyword>
<evidence type="ECO:0000256" key="4">
    <source>
        <dbReference type="ARBA" id="ARBA00022553"/>
    </source>
</evidence>
<sequence>MGNKWSKNSMSWSTVRDRMRRTEPAAVGVGAVSRD</sequence>
<organism evidence="15">
    <name type="scientific">Human immunodeficiency virus type 1</name>
    <name type="common">HIV-1</name>
    <dbReference type="NCBI Taxonomy" id="11676"/>
    <lineage>
        <taxon>Viruses</taxon>
        <taxon>Riboviria</taxon>
        <taxon>Pararnavirae</taxon>
        <taxon>Artverviricota</taxon>
        <taxon>Revtraviricetes</taxon>
        <taxon>Ortervirales</taxon>
        <taxon>Retroviridae</taxon>
        <taxon>Orthoretrovirinae</taxon>
        <taxon>Lentivirus</taxon>
        <taxon>Lentivirus humimdef1</taxon>
    </lineage>
</organism>
<evidence type="ECO:0000256" key="13">
    <source>
        <dbReference type="ARBA" id="ARBA00023288"/>
    </source>
</evidence>
<feature type="region of interest" description="Disordered" evidence="14">
    <location>
        <begin position="1"/>
        <end position="35"/>
    </location>
</feature>
<evidence type="ECO:0000256" key="7">
    <source>
        <dbReference type="ARBA" id="ARBA00022707"/>
    </source>
</evidence>
<gene>
    <name evidence="15" type="primary">nef</name>
</gene>
<keyword evidence="9" id="KW-1043">Host membrane</keyword>
<evidence type="ECO:0000256" key="1">
    <source>
        <dbReference type="ARBA" id="ARBA00022511"/>
    </source>
</evidence>
<keyword evidence="12" id="KW-0899">Viral immunoevasion</keyword>
<feature type="compositionally biased region" description="Polar residues" evidence="14">
    <location>
        <begin position="1"/>
        <end position="14"/>
    </location>
</feature>
<protein>
    <submittedName>
        <fullName evidence="15">Nef protein</fullName>
    </submittedName>
</protein>
<feature type="non-terminal residue" evidence="15">
    <location>
        <position position="35"/>
    </location>
</feature>
<keyword evidence="2" id="KW-0244">Early protein</keyword>
<evidence type="ECO:0000256" key="8">
    <source>
        <dbReference type="ARBA" id="ARBA00022844"/>
    </source>
</evidence>
<evidence type="ECO:0000256" key="6">
    <source>
        <dbReference type="ARBA" id="ARBA00022703"/>
    </source>
</evidence>
<evidence type="ECO:0000256" key="14">
    <source>
        <dbReference type="SAM" id="MobiDB-lite"/>
    </source>
</evidence>
<keyword evidence="10" id="KW-0843">Virulence</keyword>
<dbReference type="EMBL" id="EU289200">
    <property type="protein sequence ID" value="ABY50711.1"/>
    <property type="molecule type" value="Genomic_DNA"/>
</dbReference>
<keyword evidence="6" id="KW-0053">Apoptosis</keyword>
<accession>B0FBI7</accession>
<evidence type="ECO:0000256" key="5">
    <source>
        <dbReference type="ARBA" id="ARBA00022581"/>
    </source>
</evidence>
<organismHost>
    <name type="scientific">Homo sapiens</name>
    <name type="common">Human</name>
    <dbReference type="NCBI Taxonomy" id="9606"/>
</organismHost>
<evidence type="ECO:0000313" key="15">
    <source>
        <dbReference type="EMBL" id="ABY50711.1"/>
    </source>
</evidence>
<dbReference type="Gene3D" id="4.10.890.10">
    <property type="entry name" value="HIV 1 nef anchor domain"/>
    <property type="match status" value="1"/>
</dbReference>
<evidence type="ECO:0000256" key="9">
    <source>
        <dbReference type="ARBA" id="ARBA00022870"/>
    </source>
</evidence>
<dbReference type="GO" id="GO:0044423">
    <property type="term" value="C:virion component"/>
    <property type="evidence" value="ECO:0007669"/>
    <property type="project" value="UniProtKB-KW"/>
</dbReference>
<keyword evidence="3" id="KW-0964">Secreted</keyword>
<evidence type="ECO:0000256" key="11">
    <source>
        <dbReference type="ARBA" id="ARBA00023136"/>
    </source>
</evidence>
<name>B0FBI7_HV1</name>
<reference evidence="15" key="1">
    <citation type="submission" date="2007-11" db="EMBL/GenBank/DDBJ databases">
        <authorList>
            <person name="Keele B.F."/>
        </authorList>
    </citation>
    <scope>NUCLEOTIDE SEQUENCE</scope>
</reference>
<keyword evidence="7" id="KW-0519">Myristate</keyword>
<keyword evidence="5" id="KW-0945">Host-virus interaction</keyword>
<evidence type="ECO:0000256" key="2">
    <source>
        <dbReference type="ARBA" id="ARBA00022518"/>
    </source>
</evidence>